<dbReference type="EMBL" id="JAVRQI010000024">
    <property type="protein sequence ID" value="MDT1064487.1"/>
    <property type="molecule type" value="Genomic_DNA"/>
</dbReference>
<evidence type="ECO:0000313" key="1">
    <source>
        <dbReference type="EMBL" id="MDT1064487.1"/>
    </source>
</evidence>
<sequence length="344" mass="36000">MMRKSLIWLVLVVVMLAGAGVVAENLIVGELRRLEAQGQAFSAERIDTPPQPLRIGAHVTGPVAAISNGAVRLDSADLWIEPLSPFTARIGLPGKATIEQPDGTHELTFDPPSVTARFQPLAGLAPGEVNVATSNLVLDGAPFAQSANIAANAVPVDPSAPASSQAGYDVNWKLEGLDPKALPVLATLTGALEPEDRISFEGQGRFWLDKVPTPRAMAALPSPMMTGLRIDRAELHVGALSARVLGRLDADSQGRAQGALAIYTSDAIPMLDAAAEAGMIPKRAVPLAQAMMRRVSAMPVALSDQAGAPVPDAEEGELRLPLTFSEGRMSLGPIPLGAAPRLRP</sequence>
<evidence type="ECO:0000313" key="2">
    <source>
        <dbReference type="Proteomes" id="UP001251085"/>
    </source>
</evidence>
<gene>
    <name evidence="1" type="ORF">RM190_21685</name>
</gene>
<reference evidence="2" key="1">
    <citation type="submission" date="2023-07" db="EMBL/GenBank/DDBJ databases">
        <title>Characterization of two Paracoccaceae strains isolated from Phycosphere and proposal of Xinfangfangia lacusdiani sp. nov.</title>
        <authorList>
            <person name="Deng Y."/>
            <person name="Zhang Y.Q."/>
        </authorList>
    </citation>
    <scope>NUCLEOTIDE SEQUENCE [LARGE SCALE GENOMIC DNA]</scope>
    <source>
        <strain evidence="2">CPCC 101403</strain>
    </source>
</reference>
<comment type="caution">
    <text evidence="1">The sequence shown here is derived from an EMBL/GenBank/DDBJ whole genome shotgun (WGS) entry which is preliminary data.</text>
</comment>
<dbReference type="Pfam" id="PF09898">
    <property type="entry name" value="DUF2125"/>
    <property type="match status" value="1"/>
</dbReference>
<accession>A0ABU3EJR1</accession>
<dbReference type="RefSeq" id="WP_311761572.1">
    <property type="nucleotide sequence ID" value="NZ_JAVRQI010000024.1"/>
</dbReference>
<dbReference type="InterPro" id="IPR018666">
    <property type="entry name" value="DUF2125"/>
</dbReference>
<protein>
    <submittedName>
        <fullName evidence="1">DUF2125 domain-containing protein</fullName>
    </submittedName>
</protein>
<organism evidence="1 2">
    <name type="scientific">Paracoccus broussonetiae</name>
    <dbReference type="NCBI Taxonomy" id="3075834"/>
    <lineage>
        <taxon>Bacteria</taxon>
        <taxon>Pseudomonadati</taxon>
        <taxon>Pseudomonadota</taxon>
        <taxon>Alphaproteobacteria</taxon>
        <taxon>Rhodobacterales</taxon>
        <taxon>Paracoccaceae</taxon>
        <taxon>Paracoccus</taxon>
    </lineage>
</organism>
<dbReference type="Proteomes" id="UP001251085">
    <property type="component" value="Unassembled WGS sequence"/>
</dbReference>
<keyword evidence="2" id="KW-1185">Reference proteome</keyword>
<name>A0ABU3EJR1_9RHOB</name>
<proteinExistence type="predicted"/>